<dbReference type="Proteomes" id="UP000322214">
    <property type="component" value="Chromosome"/>
</dbReference>
<dbReference type="AlphaFoldDB" id="A0A5B9P6N2"/>
<sequence length="124" mass="13234">MSGMVKVEVLRAACCVAGGDGESTDAERVLLDRLATETGVGLASLEAMISRACTDENFCKEQFRVLKAEPTEAMAILLDVAMADGVIDDKETAILKCLSERLEVPAEVFSALLAKAKEIADGRR</sequence>
<evidence type="ECO:0000313" key="1">
    <source>
        <dbReference type="EMBL" id="QEG21934.1"/>
    </source>
</evidence>
<dbReference type="KEGG" id="mff:MFFC18_17950"/>
<name>A0A5B9P6N2_9BACT</name>
<dbReference type="EMBL" id="CP042912">
    <property type="protein sequence ID" value="QEG21934.1"/>
    <property type="molecule type" value="Genomic_DNA"/>
</dbReference>
<dbReference type="SUPFAM" id="SSF158682">
    <property type="entry name" value="TerB-like"/>
    <property type="match status" value="1"/>
</dbReference>
<dbReference type="STRING" id="980251.GCA_001642875_03396"/>
<reference evidence="1 2" key="1">
    <citation type="submission" date="2019-08" db="EMBL/GenBank/DDBJ databases">
        <title>Deep-cultivation of Planctomycetes and their phenomic and genomic characterization uncovers novel biology.</title>
        <authorList>
            <person name="Wiegand S."/>
            <person name="Jogler M."/>
            <person name="Boedeker C."/>
            <person name="Pinto D."/>
            <person name="Vollmers J."/>
            <person name="Rivas-Marin E."/>
            <person name="Kohn T."/>
            <person name="Peeters S.H."/>
            <person name="Heuer A."/>
            <person name="Rast P."/>
            <person name="Oberbeckmann S."/>
            <person name="Bunk B."/>
            <person name="Jeske O."/>
            <person name="Meyerdierks A."/>
            <person name="Storesund J.E."/>
            <person name="Kallscheuer N."/>
            <person name="Luecker S."/>
            <person name="Lage O.M."/>
            <person name="Pohl T."/>
            <person name="Merkel B.J."/>
            <person name="Hornburger P."/>
            <person name="Mueller R.-W."/>
            <person name="Bruemmer F."/>
            <person name="Labrenz M."/>
            <person name="Spormann A.M."/>
            <person name="Op den Camp H."/>
            <person name="Overmann J."/>
            <person name="Amann R."/>
            <person name="Jetten M.S.M."/>
            <person name="Mascher T."/>
            <person name="Medema M.H."/>
            <person name="Devos D.P."/>
            <person name="Kaster A.-K."/>
            <person name="Ovreas L."/>
            <person name="Rohde M."/>
            <person name="Galperin M.Y."/>
            <person name="Jogler C."/>
        </authorList>
    </citation>
    <scope>NUCLEOTIDE SEQUENCE [LARGE SCALE GENOMIC DNA]</scope>
    <source>
        <strain evidence="1 2">FC18</strain>
    </source>
</reference>
<keyword evidence="2" id="KW-1185">Reference proteome</keyword>
<dbReference type="RefSeq" id="WP_075085601.1">
    <property type="nucleotide sequence ID" value="NZ_CP042912.1"/>
</dbReference>
<evidence type="ECO:0000313" key="2">
    <source>
        <dbReference type="Proteomes" id="UP000322214"/>
    </source>
</evidence>
<proteinExistence type="predicted"/>
<protein>
    <submittedName>
        <fullName evidence="1">Dna-J like membrane chaperone protein</fullName>
    </submittedName>
</protein>
<organism evidence="1 2">
    <name type="scientific">Mariniblastus fucicola</name>
    <dbReference type="NCBI Taxonomy" id="980251"/>
    <lineage>
        <taxon>Bacteria</taxon>
        <taxon>Pseudomonadati</taxon>
        <taxon>Planctomycetota</taxon>
        <taxon>Planctomycetia</taxon>
        <taxon>Pirellulales</taxon>
        <taxon>Pirellulaceae</taxon>
        <taxon>Mariniblastus</taxon>
    </lineage>
</organism>
<dbReference type="CDD" id="cd07177">
    <property type="entry name" value="terB_like"/>
    <property type="match status" value="1"/>
</dbReference>
<accession>A0A5B9P6N2</accession>
<gene>
    <name evidence="1" type="ORF">MFFC18_17950</name>
</gene>
<dbReference type="InterPro" id="IPR029024">
    <property type="entry name" value="TerB-like"/>
</dbReference>
<dbReference type="Gene3D" id="1.10.3680.10">
    <property type="entry name" value="TerB-like"/>
    <property type="match status" value="1"/>
</dbReference>